<feature type="compositionally biased region" description="Basic and acidic residues" evidence="1">
    <location>
        <begin position="557"/>
        <end position="570"/>
    </location>
</feature>
<evidence type="ECO:0000313" key="2">
    <source>
        <dbReference type="EMBL" id="KKN44219.1"/>
    </source>
</evidence>
<gene>
    <name evidence="2" type="ORF">LCGC14_0695300</name>
</gene>
<evidence type="ECO:0000256" key="1">
    <source>
        <dbReference type="SAM" id="MobiDB-lite"/>
    </source>
</evidence>
<sequence length="603" mass="68296">MPNFDEKPTAAFIDQAHTHLRDQWSPAQQGWDTRDTFYHRTYTLWPNHIGARRPAAKSSRPTAIVDRAADTLINFSPTWHRVSRKSDQTGTEGADVIEVAGKAIMNDSALREMVLPFSQMWLHLIHYQYAVAEIGFDWMSRPIEPKRDERPFKGETDDEFAARHVRFLVEKDNWNPIRIRAPDPRTVLMDPEQKQPPYAIQMQGMLAHELETLSKRKAQPGPRVRRQDVNVFLVANQTDRNPFARVNLIHYWTKDFHSVKLEKGEILWTERNPWGFMPFSHAFARAGIMPRDGSVNGGFNPKYIAKGLLEPVEDELRMHAQGAVYRHKLGVDAAFALVGTEGLSAEELADAQGGDKYIEGAKDSVWIVQTPPLQTSMFQQAQELDAGIERGTFTDILSGGRQAGVTTVGQHALQSQAANRQFQTPIIQLQHLASIVGQRVLQMVLVLDQNSTFEQIGINGMILKASEIGHDTSVLITFKDINPATALQAKESDRRDFELGLMSEEDFIRQHHSEDVTGWSQRIDETRLWRRPSLVEVRADDVAARLGIEDQLRRARELEAGETDRARRANEVPNPAEGQPVPESTQNPLRQNLDENTQSPARQ</sequence>
<evidence type="ECO:0008006" key="3">
    <source>
        <dbReference type="Google" id="ProtNLM"/>
    </source>
</evidence>
<reference evidence="2" key="1">
    <citation type="journal article" date="2015" name="Nature">
        <title>Complex archaea that bridge the gap between prokaryotes and eukaryotes.</title>
        <authorList>
            <person name="Spang A."/>
            <person name="Saw J.H."/>
            <person name="Jorgensen S.L."/>
            <person name="Zaremba-Niedzwiedzka K."/>
            <person name="Martijn J."/>
            <person name="Lind A.E."/>
            <person name="van Eijk R."/>
            <person name="Schleper C."/>
            <person name="Guy L."/>
            <person name="Ettema T.J."/>
        </authorList>
    </citation>
    <scope>NUCLEOTIDE SEQUENCE</scope>
</reference>
<proteinExistence type="predicted"/>
<comment type="caution">
    <text evidence="2">The sequence shown here is derived from an EMBL/GenBank/DDBJ whole genome shotgun (WGS) entry which is preliminary data.</text>
</comment>
<protein>
    <recommendedName>
        <fullName evidence="3">DUF4055 domain-containing protein</fullName>
    </recommendedName>
</protein>
<accession>A0A0F9QP48</accession>
<organism evidence="2">
    <name type="scientific">marine sediment metagenome</name>
    <dbReference type="NCBI Taxonomy" id="412755"/>
    <lineage>
        <taxon>unclassified sequences</taxon>
        <taxon>metagenomes</taxon>
        <taxon>ecological metagenomes</taxon>
    </lineage>
</organism>
<name>A0A0F9QP48_9ZZZZ</name>
<dbReference type="AlphaFoldDB" id="A0A0F9QP48"/>
<dbReference type="EMBL" id="LAZR01001462">
    <property type="protein sequence ID" value="KKN44219.1"/>
    <property type="molecule type" value="Genomic_DNA"/>
</dbReference>
<feature type="region of interest" description="Disordered" evidence="1">
    <location>
        <begin position="557"/>
        <end position="603"/>
    </location>
</feature>
<feature type="compositionally biased region" description="Polar residues" evidence="1">
    <location>
        <begin position="582"/>
        <end position="603"/>
    </location>
</feature>